<dbReference type="EMBL" id="CP112866">
    <property type="protein sequence ID" value="UZW19843.1"/>
    <property type="molecule type" value="Genomic_DNA"/>
</dbReference>
<keyword evidence="2" id="KW-1185">Reference proteome</keyword>
<proteinExistence type="predicted"/>
<gene>
    <name evidence="1" type="ORF">OSC50_05705</name>
</gene>
<protein>
    <submittedName>
        <fullName evidence="1">Uncharacterized protein</fullName>
    </submittedName>
</protein>
<dbReference type="Proteomes" id="UP001164116">
    <property type="component" value="Chromosome"/>
</dbReference>
<reference evidence="1" key="1">
    <citation type="submission" date="2022-11" db="EMBL/GenBank/DDBJ databases">
        <title>Taxonomic description of a new Pseudomonas species.</title>
        <authorList>
            <person name="Tambong J.T."/>
        </authorList>
    </citation>
    <scope>NUCLEOTIDE SEQUENCE</scope>
    <source>
        <strain evidence="1">S1Bt42</strain>
    </source>
</reference>
<organism evidence="1 2">
    <name type="scientific">Pseudomonas quebecensis</name>
    <dbReference type="NCBI Taxonomy" id="2995174"/>
    <lineage>
        <taxon>Bacteria</taxon>
        <taxon>Pseudomonadati</taxon>
        <taxon>Pseudomonadota</taxon>
        <taxon>Gammaproteobacteria</taxon>
        <taxon>Pseudomonadales</taxon>
        <taxon>Pseudomonadaceae</taxon>
        <taxon>Pseudomonas</taxon>
    </lineage>
</organism>
<accession>A0ABY6QM62</accession>
<dbReference type="RefSeq" id="WP_253508957.1">
    <property type="nucleotide sequence ID" value="NZ_CP112866.1"/>
</dbReference>
<evidence type="ECO:0000313" key="2">
    <source>
        <dbReference type="Proteomes" id="UP001164116"/>
    </source>
</evidence>
<name>A0ABY6QM62_9PSED</name>
<sequence length="67" mass="7363">MAEGKSGALKVCSADGGDYPQALQAGEINSDYALDSQSLHCDEARDHTPGNRRTRKVRMVLRIYTTH</sequence>
<evidence type="ECO:0000313" key="1">
    <source>
        <dbReference type="EMBL" id="UZW19843.1"/>
    </source>
</evidence>